<gene>
    <name evidence="3" type="ORF">S01H1_39267</name>
</gene>
<dbReference type="AlphaFoldDB" id="X0VKB6"/>
<keyword evidence="1" id="KW-0732">Signal</keyword>
<evidence type="ECO:0000256" key="1">
    <source>
        <dbReference type="ARBA" id="ARBA00022729"/>
    </source>
</evidence>
<dbReference type="PANTHER" id="PTHR43817:SF1">
    <property type="entry name" value="HYDROLASE, FAMILY 43, PUTATIVE (AFU_ORTHOLOGUE AFUA_3G01660)-RELATED"/>
    <property type="match status" value="1"/>
</dbReference>
<proteinExistence type="predicted"/>
<feature type="non-terminal residue" evidence="3">
    <location>
        <position position="268"/>
    </location>
</feature>
<dbReference type="EMBL" id="BARS01024770">
    <property type="protein sequence ID" value="GAG11652.1"/>
    <property type="molecule type" value="Genomic_DNA"/>
</dbReference>
<sequence>GLNSPFDQRDMQLKVLIKLEKMVSKGATIVGPKPLDVPGMQDHESRSAKLRTLADKMWGACDGTTVKQNSYGKGKVVWGLNARQWLSQESIGPDFSCQTEKHEAHLDYIHQQTKDTDIYFVRNKSLLPVSADCLFRVKDRTPQLWDPTNGSMEPMFVYKTVDGGTSVRLDLPPGSSVFVVFGKSYASGSIDSVVRTSEMNDASLPAERVVEMGKTSTTIQCWQNGQYTLTDNNGQKKQVKVDNLPAPSILAGEWTIDFDPKWGAPAQI</sequence>
<protein>
    <submittedName>
        <fullName evidence="3">Uncharacterized protein</fullName>
    </submittedName>
</protein>
<dbReference type="PANTHER" id="PTHR43817">
    <property type="entry name" value="GLYCOSYL HYDROLASE"/>
    <property type="match status" value="1"/>
</dbReference>
<accession>X0VKB6</accession>
<evidence type="ECO:0000256" key="2">
    <source>
        <dbReference type="ARBA" id="ARBA00022801"/>
    </source>
</evidence>
<reference evidence="3" key="1">
    <citation type="journal article" date="2014" name="Front. Microbiol.">
        <title>High frequency of phylogenetically diverse reductive dehalogenase-homologous genes in deep subseafloor sedimentary metagenomes.</title>
        <authorList>
            <person name="Kawai M."/>
            <person name="Futagami T."/>
            <person name="Toyoda A."/>
            <person name="Takaki Y."/>
            <person name="Nishi S."/>
            <person name="Hori S."/>
            <person name="Arai W."/>
            <person name="Tsubouchi T."/>
            <person name="Morono Y."/>
            <person name="Uchiyama I."/>
            <person name="Ito T."/>
            <person name="Fujiyama A."/>
            <person name="Inagaki F."/>
            <person name="Takami H."/>
        </authorList>
    </citation>
    <scope>NUCLEOTIDE SEQUENCE</scope>
    <source>
        <strain evidence="3">Expedition CK06-06</strain>
    </source>
</reference>
<evidence type="ECO:0000313" key="3">
    <source>
        <dbReference type="EMBL" id="GAG11652.1"/>
    </source>
</evidence>
<dbReference type="Pfam" id="PF17132">
    <property type="entry name" value="Glyco_hydro_106"/>
    <property type="match status" value="1"/>
</dbReference>
<name>X0VKB6_9ZZZZ</name>
<dbReference type="GO" id="GO:0016787">
    <property type="term" value="F:hydrolase activity"/>
    <property type="evidence" value="ECO:0007669"/>
    <property type="project" value="UniProtKB-KW"/>
</dbReference>
<organism evidence="3">
    <name type="scientific">marine sediment metagenome</name>
    <dbReference type="NCBI Taxonomy" id="412755"/>
    <lineage>
        <taxon>unclassified sequences</taxon>
        <taxon>metagenomes</taxon>
        <taxon>ecological metagenomes</taxon>
    </lineage>
</organism>
<keyword evidence="2" id="KW-0378">Hydrolase</keyword>
<feature type="non-terminal residue" evidence="3">
    <location>
        <position position="1"/>
    </location>
</feature>
<comment type="caution">
    <text evidence="3">The sequence shown here is derived from an EMBL/GenBank/DDBJ whole genome shotgun (WGS) entry which is preliminary data.</text>
</comment>